<dbReference type="EMBL" id="CAMXCT020006335">
    <property type="protein sequence ID" value="CAL1167799.1"/>
    <property type="molecule type" value="Genomic_DNA"/>
</dbReference>
<feature type="coiled-coil region" evidence="6">
    <location>
        <begin position="478"/>
        <end position="527"/>
    </location>
</feature>
<keyword evidence="11" id="KW-0813">Transport</keyword>
<evidence type="ECO:0000256" key="2">
    <source>
        <dbReference type="ARBA" id="ARBA00022692"/>
    </source>
</evidence>
<comment type="caution">
    <text evidence="10">The sequence shown here is derived from an EMBL/GenBank/DDBJ whole genome shotgun (WGS) entry which is preliminary data.</text>
</comment>
<dbReference type="InterPro" id="IPR002048">
    <property type="entry name" value="EF_hand_dom"/>
</dbReference>
<keyword evidence="6" id="KW-0175">Coiled coil</keyword>
<keyword evidence="3" id="KW-0106">Calcium</keyword>
<comment type="subcellular location">
    <subcellularLocation>
        <location evidence="1">Membrane</location>
        <topology evidence="1">Multi-pass membrane protein</topology>
    </subcellularLocation>
</comment>
<reference evidence="11 12" key="2">
    <citation type="submission" date="2024-05" db="EMBL/GenBank/DDBJ databases">
        <authorList>
            <person name="Chen Y."/>
            <person name="Shah S."/>
            <person name="Dougan E. K."/>
            <person name="Thang M."/>
            <person name="Chan C."/>
        </authorList>
    </citation>
    <scope>NUCLEOTIDE SEQUENCE [LARGE SCALE GENOMIC DNA]</scope>
</reference>
<organism evidence="10">
    <name type="scientific">Cladocopium goreaui</name>
    <dbReference type="NCBI Taxonomy" id="2562237"/>
    <lineage>
        <taxon>Eukaryota</taxon>
        <taxon>Sar</taxon>
        <taxon>Alveolata</taxon>
        <taxon>Dinophyceae</taxon>
        <taxon>Suessiales</taxon>
        <taxon>Symbiodiniaceae</taxon>
        <taxon>Cladocopium</taxon>
    </lineage>
</organism>
<keyword evidence="11" id="KW-0407">Ion channel</keyword>
<evidence type="ECO:0000313" key="12">
    <source>
        <dbReference type="Proteomes" id="UP001152797"/>
    </source>
</evidence>
<dbReference type="GO" id="GO:0005248">
    <property type="term" value="F:voltage-gated sodium channel activity"/>
    <property type="evidence" value="ECO:0007669"/>
    <property type="project" value="TreeGrafter"/>
</dbReference>
<dbReference type="GO" id="GO:0005509">
    <property type="term" value="F:calcium ion binding"/>
    <property type="evidence" value="ECO:0007669"/>
    <property type="project" value="InterPro"/>
</dbReference>
<dbReference type="PROSITE" id="PS50222">
    <property type="entry name" value="EF_HAND_2"/>
    <property type="match status" value="2"/>
</dbReference>
<dbReference type="CDD" id="cd00051">
    <property type="entry name" value="EFh"/>
    <property type="match status" value="1"/>
</dbReference>
<evidence type="ECO:0000256" key="6">
    <source>
        <dbReference type="SAM" id="Coils"/>
    </source>
</evidence>
<dbReference type="SUPFAM" id="SSF81324">
    <property type="entry name" value="Voltage-gated potassium channels"/>
    <property type="match status" value="1"/>
</dbReference>
<gene>
    <name evidence="10" type="ORF">C1SCF055_LOCUS39330</name>
</gene>
<keyword evidence="11" id="KW-0406">Ion transport</keyword>
<evidence type="ECO:0000256" key="3">
    <source>
        <dbReference type="ARBA" id="ARBA00022837"/>
    </source>
</evidence>
<evidence type="ECO:0000256" key="5">
    <source>
        <dbReference type="ARBA" id="ARBA00023136"/>
    </source>
</evidence>
<keyword evidence="5 8" id="KW-0472">Membrane</keyword>
<feature type="transmembrane region" description="Helical" evidence="8">
    <location>
        <begin position="180"/>
        <end position="208"/>
    </location>
</feature>
<dbReference type="SMART" id="SM00054">
    <property type="entry name" value="EFh"/>
    <property type="match status" value="2"/>
</dbReference>
<keyword evidence="4 8" id="KW-1133">Transmembrane helix</keyword>
<protein>
    <submittedName>
        <fullName evidence="11">Sodium channel protein type 3 subunit alpha</fullName>
    </submittedName>
</protein>
<dbReference type="EMBL" id="CAMXCT030006335">
    <property type="protein sequence ID" value="CAL4801736.1"/>
    <property type="molecule type" value="Genomic_DNA"/>
</dbReference>
<dbReference type="Proteomes" id="UP001152797">
    <property type="component" value="Unassembled WGS sequence"/>
</dbReference>
<dbReference type="PANTHER" id="PTHR10037:SF62">
    <property type="entry name" value="SODIUM CHANNEL PROTEIN 60E"/>
    <property type="match status" value="1"/>
</dbReference>
<keyword evidence="2 8" id="KW-0812">Transmembrane</keyword>
<sequence>MDGSIQPDDAEAVRRTQRQTQRVDRLKTVMSKTQDVEPKKSKLPRHLAILKELISDFGKWLAQPYNVDVEIPDSDDEENAPQAEAQDLPRKTWREKLHTVVVSNGFEATSCFLVIANLAFLGVQANCNGGCGTYTTAMLSTFDNFFTATFLLEWLLCVTAHGGSYFTTPETVMANMLDTFIVWVVGVFLLWVAPVLLNQEGLAALQAIRAIRAMRSLRSFKVLRHFQSFRMLLTGVLGTIPTLLACCLMMFLTVMTFGIISVDIIGRDEAWGLAASGTAAWYFQNGLIQASMTMSRFIFSDNAVDFIEELQEQQPYIWIYCFLFMAISAYVILNLVTAVICDKAQQIVNDNEAERLFEMRQEEKRNMKDLKRIFEVLDEDGSGLVTTEEFDAAFEIPECRDKFFLLGFDEEEMKQLFRVLDNDGEGELSVQEFLKGMVQVQGDCDSRSMLMATKSFEKVSMTYDKVKGSGGASVAPRMTQTQKSLEEWLTEIENLTTERLDQIERHLQNLESKADGFEKKLDIIEYLPPLAVEGEAAGS</sequence>
<feature type="domain" description="EF-hand" evidence="9">
    <location>
        <begin position="365"/>
        <end position="400"/>
    </location>
</feature>
<feature type="transmembrane region" description="Helical" evidence="8">
    <location>
        <begin position="229"/>
        <end position="260"/>
    </location>
</feature>
<dbReference type="EMBL" id="CAMXCT010006335">
    <property type="protein sequence ID" value="CAI4014424.1"/>
    <property type="molecule type" value="Genomic_DNA"/>
</dbReference>
<feature type="transmembrane region" description="Helical" evidence="8">
    <location>
        <begin position="145"/>
        <end position="168"/>
    </location>
</feature>
<dbReference type="InterPro" id="IPR005821">
    <property type="entry name" value="Ion_trans_dom"/>
</dbReference>
<evidence type="ECO:0000256" key="8">
    <source>
        <dbReference type="SAM" id="Phobius"/>
    </source>
</evidence>
<evidence type="ECO:0000256" key="1">
    <source>
        <dbReference type="ARBA" id="ARBA00004141"/>
    </source>
</evidence>
<dbReference type="AlphaFoldDB" id="A0A9P1DQ56"/>
<accession>A0A9P1DQ56</accession>
<dbReference type="InterPro" id="IPR043203">
    <property type="entry name" value="VGCC_Ca_Na"/>
</dbReference>
<dbReference type="GO" id="GO:0001518">
    <property type="term" value="C:voltage-gated sodium channel complex"/>
    <property type="evidence" value="ECO:0007669"/>
    <property type="project" value="TreeGrafter"/>
</dbReference>
<dbReference type="Pfam" id="PF00520">
    <property type="entry name" value="Ion_trans"/>
    <property type="match status" value="1"/>
</dbReference>
<evidence type="ECO:0000256" key="7">
    <source>
        <dbReference type="SAM" id="MobiDB-lite"/>
    </source>
</evidence>
<dbReference type="OrthoDB" id="26525at2759"/>
<name>A0A9P1DQ56_9DINO</name>
<dbReference type="Gene3D" id="1.10.238.10">
    <property type="entry name" value="EF-hand"/>
    <property type="match status" value="1"/>
</dbReference>
<dbReference type="InterPro" id="IPR027359">
    <property type="entry name" value="Volt_channel_dom_sf"/>
</dbReference>
<proteinExistence type="predicted"/>
<evidence type="ECO:0000259" key="9">
    <source>
        <dbReference type="PROSITE" id="PS50222"/>
    </source>
</evidence>
<evidence type="ECO:0000313" key="10">
    <source>
        <dbReference type="EMBL" id="CAI4014424.1"/>
    </source>
</evidence>
<dbReference type="SUPFAM" id="SSF47473">
    <property type="entry name" value="EF-hand"/>
    <property type="match status" value="1"/>
</dbReference>
<dbReference type="PANTHER" id="PTHR10037">
    <property type="entry name" value="VOLTAGE-GATED CATION CHANNEL CALCIUM AND SODIUM"/>
    <property type="match status" value="1"/>
</dbReference>
<dbReference type="InterPro" id="IPR018247">
    <property type="entry name" value="EF_Hand_1_Ca_BS"/>
</dbReference>
<dbReference type="Gene3D" id="1.20.120.350">
    <property type="entry name" value="Voltage-gated potassium channels. Chain C"/>
    <property type="match status" value="1"/>
</dbReference>
<dbReference type="PROSITE" id="PS00018">
    <property type="entry name" value="EF_HAND_1"/>
    <property type="match status" value="2"/>
</dbReference>
<dbReference type="Gene3D" id="1.10.287.70">
    <property type="match status" value="1"/>
</dbReference>
<dbReference type="Pfam" id="PF13499">
    <property type="entry name" value="EF-hand_7"/>
    <property type="match status" value="1"/>
</dbReference>
<reference evidence="10" key="1">
    <citation type="submission" date="2022-10" db="EMBL/GenBank/DDBJ databases">
        <authorList>
            <person name="Chen Y."/>
            <person name="Dougan E. K."/>
            <person name="Chan C."/>
            <person name="Rhodes N."/>
            <person name="Thang M."/>
        </authorList>
    </citation>
    <scope>NUCLEOTIDE SEQUENCE</scope>
</reference>
<evidence type="ECO:0000313" key="11">
    <source>
        <dbReference type="EMBL" id="CAL4801736.1"/>
    </source>
</evidence>
<feature type="transmembrane region" description="Helical" evidence="8">
    <location>
        <begin position="317"/>
        <end position="341"/>
    </location>
</feature>
<dbReference type="InterPro" id="IPR011992">
    <property type="entry name" value="EF-hand-dom_pair"/>
</dbReference>
<feature type="region of interest" description="Disordered" evidence="7">
    <location>
        <begin position="1"/>
        <end position="38"/>
    </location>
</feature>
<evidence type="ECO:0000256" key="4">
    <source>
        <dbReference type="ARBA" id="ARBA00022989"/>
    </source>
</evidence>
<keyword evidence="12" id="KW-1185">Reference proteome</keyword>
<feature type="domain" description="EF-hand" evidence="9">
    <location>
        <begin position="408"/>
        <end position="443"/>
    </location>
</feature>
<feature type="coiled-coil region" evidence="6">
    <location>
        <begin position="353"/>
        <end position="380"/>
    </location>
</feature>